<comment type="similarity">
    <text evidence="18">Belongs to the protein kinase superfamily. Tyr protein kinase family. Insulin receptor subfamily.</text>
</comment>
<dbReference type="InterPro" id="IPR017441">
    <property type="entry name" value="Protein_kinase_ATP_BS"/>
</dbReference>
<keyword evidence="6 17" id="KW-0547">Nucleotide-binding</keyword>
<dbReference type="Proteomes" id="UP000694865">
    <property type="component" value="Unplaced"/>
</dbReference>
<feature type="transmembrane region" description="Helical" evidence="20">
    <location>
        <begin position="1350"/>
        <end position="1368"/>
    </location>
</feature>
<dbReference type="SMART" id="SM00192">
    <property type="entry name" value="LDLa"/>
    <property type="match status" value="2"/>
</dbReference>
<dbReference type="InterPro" id="IPR002172">
    <property type="entry name" value="LDrepeatLR_classA_rpt"/>
</dbReference>
<dbReference type="PROSITE" id="PS00107">
    <property type="entry name" value="PROTEIN_KINASE_ATP"/>
    <property type="match status" value="1"/>
</dbReference>
<evidence type="ECO:0000256" key="16">
    <source>
        <dbReference type="PROSITE-ProRule" id="PRU00124"/>
    </source>
</evidence>
<keyword evidence="10 20" id="KW-0472">Membrane</keyword>
<keyword evidence="3" id="KW-0808">Transferase</keyword>
<keyword evidence="7" id="KW-0418">Kinase</keyword>
<keyword evidence="18" id="KW-0597">Phosphoprotein</keyword>
<dbReference type="SUPFAM" id="SSF56112">
    <property type="entry name" value="Protein kinase-like (PK-like)"/>
    <property type="match status" value="1"/>
</dbReference>
<dbReference type="PROSITE" id="PS50060">
    <property type="entry name" value="MAM_2"/>
    <property type="match status" value="2"/>
</dbReference>
<dbReference type="SMART" id="SM00219">
    <property type="entry name" value="TyrKc"/>
    <property type="match status" value="1"/>
</dbReference>
<dbReference type="Gene3D" id="2.60.120.200">
    <property type="match status" value="2"/>
</dbReference>
<accession>A0ABM0GQQ3</accession>
<evidence type="ECO:0000256" key="15">
    <source>
        <dbReference type="ARBA" id="ARBA00051243"/>
    </source>
</evidence>
<keyword evidence="12 16" id="KW-1015">Disulfide bond</keyword>
<evidence type="ECO:0000256" key="7">
    <source>
        <dbReference type="ARBA" id="ARBA00022777"/>
    </source>
</evidence>
<dbReference type="PROSITE" id="PS00239">
    <property type="entry name" value="RECEPTOR_TYR_KIN_II"/>
    <property type="match status" value="1"/>
</dbReference>
<dbReference type="Pfam" id="PF00057">
    <property type="entry name" value="Ldl_recept_a"/>
    <property type="match status" value="1"/>
</dbReference>
<evidence type="ECO:0000256" key="20">
    <source>
        <dbReference type="SAM" id="Phobius"/>
    </source>
</evidence>
<dbReference type="InterPro" id="IPR050122">
    <property type="entry name" value="RTK"/>
</dbReference>
<keyword evidence="8 17" id="KW-0067">ATP-binding</keyword>
<comment type="subcellular location">
    <subcellularLocation>
        <location evidence="1">Cell membrane</location>
        <topology evidence="1">Single-pass type I membrane protein</topology>
    </subcellularLocation>
</comment>
<feature type="signal peptide" evidence="21">
    <location>
        <begin position="1"/>
        <end position="25"/>
    </location>
</feature>
<keyword evidence="9 20" id="KW-1133">Transmembrane helix</keyword>
<protein>
    <recommendedName>
        <fullName evidence="18">Tyrosine-protein kinase receptor</fullName>
        <ecNumber evidence="18">2.7.10.1</ecNumber>
    </recommendedName>
</protein>
<evidence type="ECO:0000256" key="17">
    <source>
        <dbReference type="PROSITE-ProRule" id="PRU10141"/>
    </source>
</evidence>
<evidence type="ECO:0000256" key="19">
    <source>
        <dbReference type="SAM" id="MobiDB-lite"/>
    </source>
</evidence>
<organism evidence="24 25">
    <name type="scientific">Saccoglossus kowalevskii</name>
    <name type="common">Acorn worm</name>
    <dbReference type="NCBI Taxonomy" id="10224"/>
    <lineage>
        <taxon>Eukaryota</taxon>
        <taxon>Metazoa</taxon>
        <taxon>Hemichordata</taxon>
        <taxon>Enteropneusta</taxon>
        <taxon>Harrimaniidae</taxon>
        <taxon>Saccoglossus</taxon>
    </lineage>
</organism>
<feature type="disulfide bond" evidence="16">
    <location>
        <begin position="260"/>
        <end position="278"/>
    </location>
</feature>
<dbReference type="PANTHER" id="PTHR24416:SF604">
    <property type="entry name" value="RECEPTOR PROTEIN-TYROSINE KINASE"/>
    <property type="match status" value="1"/>
</dbReference>
<evidence type="ECO:0000256" key="8">
    <source>
        <dbReference type="ARBA" id="ARBA00022840"/>
    </source>
</evidence>
<evidence type="ECO:0000259" key="23">
    <source>
        <dbReference type="PROSITE" id="PS50060"/>
    </source>
</evidence>
<comment type="caution">
    <text evidence="16">Lacks conserved residue(s) required for the propagation of feature annotation.</text>
</comment>
<feature type="region of interest" description="Disordered" evidence="19">
    <location>
        <begin position="852"/>
        <end position="871"/>
    </location>
</feature>
<dbReference type="InterPro" id="IPR011009">
    <property type="entry name" value="Kinase-like_dom_sf"/>
</dbReference>
<keyword evidence="4 18" id="KW-0812">Transmembrane</keyword>
<evidence type="ECO:0000256" key="13">
    <source>
        <dbReference type="ARBA" id="ARBA00023170"/>
    </source>
</evidence>
<dbReference type="CDD" id="cd00112">
    <property type="entry name" value="LDLa"/>
    <property type="match status" value="2"/>
</dbReference>
<sequence>MWTVTIPARTLTFVLLFMLLSGVLCTIRHTRSYDLLPEYDTFIQGLHEDRYRLDYIELGKLDGIKSRILLKFNVSDFYRQASWSNLHSVKTRTSVVKSATLKLFCVNVITSANENREDHVFSDNVNIASILVPWDVYNVTSLWRSTSDRWSQPYLGTVFNDATAPFETVYVEVDYTTCQSSDNVATVSLSVTQLFKEWLDNPENNFGVLLWADDDDNDIGVLKLASSEHAFIHKHPTLKIVVEDTIINETGSCSGSEFYCLEGRCIDNDKVCNFITDCLYDSDEALCGSDCNFENTTCNWEMPLSELGVVGWRMAKAMDMVPYSAPSTDYSEGSLEGHYAVLSSSLIQNSTIAHVISPNYTQSGPQCILQFYYQFSGEAAVDFRVYVRMPSKKDVLLWSFDTESGTSWQEKLIRLGRISEPFSIVFEGTVFKQDGTEGYIALDSVSFQYCSPVLPRLTCSTDEMMCSSNDVCFNTNQLCDYQDDCLFGDDEKHEACSLVPYGSRCNFEDNSTCGWHNVLEGDQFNWTRNRGPTRTSKTGPSVDHTMGTAEGYYMYIETSQIANNYKALFHSPIFPPPPPATRTFGGEYYQRCQLRFWYHIYGQRLGILKVYVIQDESVGQLFESPRWINSDMWVNAVVPLPESVTNRYLIEFEGSRGLSYLGDIAIDDVSLSPECFDIWPSEMTTTLQPTNTAPPVTTNLNINTTTSTYDAATPKNFRLSSTHSVTTDVSSNITDFSFTTCNNLGRSGPTQMQCDAAYSYTHTSVVVLEDDDTMKGVQVWTVPVSAFYSIKAEGASGGSGVENSGPSKGAMVEAVFHFNTGEQIYLLVGQEGQSACETVPTLGKEYCTGTVTDEERSDLGPQGRSAGGGGGGGGATFVFQINNTSYDAIPLLVAGGGGGLAFSQSPALHDVHGKTAMYPGNGTNGLSSSLSANDVPGSGGGWNDSTPAGPDGKSLLEGGEGGDGCELAYKELRWKTQGGFGGGGGACSSGGGGGGYSGGYAAMRKTLDNNGQGGTSIIHPSAVYSSQEAGQNIGHGSVFIMRVIECHGDEVLSDDRKSCIIPNSEAKLLSIPLTAGIAAGAIFLVVVLILMVSLLVMTMHKKKRQKMQITKFQDMTEYQLAKLRKDAAIDFNPNYELGDGIAKLDDLNEVPREHLELISALGHGAFGEVYEGSFILPDSGEKIKVAVKTLPENSTKQDEIEFLMEALILTKFNHPNIVKCVGVCFLQVPRFIILELMRGGELKDFLREFRPIKEKPSTLKIIDLLYIAMDIAKGCDYLETSRFIHRDIAARNILLTTKEADRVAKIGDFGMARDIYKSDYYRKGGKAMLPVKWMPPEAYLDGIFTSKADVWAFGVLLWEIMSLGYMPYPGMSNQEVMQYVAQGERMHPPRNCPMPVYRIMTQCWQQYPEDRPSFSTIKERLGYCVQDPDVLSTPLPVCPIADDRNKARRPIIRPRNVTSSMHVIDSHEIKNFSQPSTATPSLNSSLNSLSDIRFVPYLDDQLREVDNRKPSEEPCNSSFNSTDVATVNKSLDPEPDSRDSSFNLLNVPAKKNMIDGDSEVSGNEETDLLSPERRNSKNHTSDLPTVNGETDPALESDTHSLSNVSDSSDVDGSPKRKLFCVKKDSGVVMMFDKDASGCQV</sequence>
<dbReference type="SMART" id="SM00137">
    <property type="entry name" value="MAM"/>
    <property type="match status" value="2"/>
</dbReference>
<dbReference type="RefSeq" id="XP_002735206.2">
    <property type="nucleotide sequence ID" value="XM_002735160.2"/>
</dbReference>
<feature type="compositionally biased region" description="Low complexity" evidence="19">
    <location>
        <begin position="1599"/>
        <end position="1611"/>
    </location>
</feature>
<dbReference type="InterPro" id="IPR036055">
    <property type="entry name" value="LDL_receptor-like_sf"/>
</dbReference>
<keyword evidence="5 21" id="KW-0732">Signal</keyword>
<dbReference type="EC" id="2.7.10.1" evidence="18"/>
<dbReference type="Gene3D" id="4.10.400.10">
    <property type="entry name" value="Low-density Lipoprotein Receptor"/>
    <property type="match status" value="1"/>
</dbReference>
<dbReference type="Pfam" id="PF00629">
    <property type="entry name" value="MAM"/>
    <property type="match status" value="2"/>
</dbReference>
<evidence type="ECO:0000313" key="25">
    <source>
        <dbReference type="RefSeq" id="XP_002735206.2"/>
    </source>
</evidence>
<evidence type="ECO:0000256" key="18">
    <source>
        <dbReference type="RuleBase" id="RU000312"/>
    </source>
</evidence>
<dbReference type="SUPFAM" id="SSF49899">
    <property type="entry name" value="Concanavalin A-like lectins/glucanases"/>
    <property type="match status" value="2"/>
</dbReference>
<feature type="chain" id="PRO_5045116302" description="Tyrosine-protein kinase receptor" evidence="21">
    <location>
        <begin position="26"/>
        <end position="1640"/>
    </location>
</feature>
<feature type="region of interest" description="Disordered" evidence="19">
    <location>
        <begin position="919"/>
        <end position="957"/>
    </location>
</feature>
<evidence type="ECO:0000259" key="22">
    <source>
        <dbReference type="PROSITE" id="PS50011"/>
    </source>
</evidence>
<evidence type="ECO:0000256" key="10">
    <source>
        <dbReference type="ARBA" id="ARBA00023136"/>
    </source>
</evidence>
<feature type="disulfide bond" evidence="16">
    <location>
        <begin position="272"/>
        <end position="287"/>
    </location>
</feature>
<dbReference type="Pfam" id="PF07714">
    <property type="entry name" value="PK_Tyr_Ser-Thr"/>
    <property type="match status" value="1"/>
</dbReference>
<evidence type="ECO:0000256" key="21">
    <source>
        <dbReference type="SAM" id="SignalP"/>
    </source>
</evidence>
<evidence type="ECO:0000256" key="9">
    <source>
        <dbReference type="ARBA" id="ARBA00022989"/>
    </source>
</evidence>
<dbReference type="CDD" id="cd06263">
    <property type="entry name" value="MAM"/>
    <property type="match status" value="2"/>
</dbReference>
<feature type="compositionally biased region" description="Acidic residues" evidence="19">
    <location>
        <begin position="1556"/>
        <end position="1567"/>
    </location>
</feature>
<gene>
    <name evidence="25" type="primary">LOC100368524</name>
</gene>
<feature type="domain" description="MAM" evidence="23">
    <location>
        <begin position="289"/>
        <end position="452"/>
    </location>
</feature>
<keyword evidence="11" id="KW-0829">Tyrosine-protein kinase</keyword>
<dbReference type="NCBIfam" id="NF033679">
    <property type="entry name" value="DNRLRE_dom"/>
    <property type="match status" value="1"/>
</dbReference>
<dbReference type="PANTHER" id="PTHR24416">
    <property type="entry name" value="TYROSINE-PROTEIN KINASE RECEPTOR"/>
    <property type="match status" value="1"/>
</dbReference>
<dbReference type="InterPro" id="IPR000719">
    <property type="entry name" value="Prot_kinase_dom"/>
</dbReference>
<evidence type="ECO:0000256" key="1">
    <source>
        <dbReference type="ARBA" id="ARBA00004251"/>
    </source>
</evidence>
<keyword evidence="2" id="KW-1003">Cell membrane</keyword>
<evidence type="ECO:0000256" key="12">
    <source>
        <dbReference type="ARBA" id="ARBA00023157"/>
    </source>
</evidence>
<evidence type="ECO:0000256" key="4">
    <source>
        <dbReference type="ARBA" id="ARBA00022692"/>
    </source>
</evidence>
<dbReference type="InterPro" id="IPR000998">
    <property type="entry name" value="MAM_dom"/>
</dbReference>
<dbReference type="InterPro" id="IPR055163">
    <property type="entry name" value="ALK/LTK-like_GRD"/>
</dbReference>
<reference evidence="25" key="1">
    <citation type="submission" date="2025-08" db="UniProtKB">
        <authorList>
            <consortium name="RefSeq"/>
        </authorList>
    </citation>
    <scope>IDENTIFICATION</scope>
    <source>
        <tissue evidence="25">Testes</tissue>
    </source>
</reference>
<dbReference type="PROSITE" id="PS50068">
    <property type="entry name" value="LDLRA_2"/>
    <property type="match status" value="2"/>
</dbReference>
<feature type="compositionally biased region" description="Polar residues" evidence="19">
    <location>
        <begin position="1514"/>
        <end position="1529"/>
    </location>
</feature>
<dbReference type="Gene3D" id="3.30.200.20">
    <property type="entry name" value="Phosphorylase Kinase, domain 1"/>
    <property type="match status" value="1"/>
</dbReference>
<dbReference type="InterPro" id="IPR002011">
    <property type="entry name" value="Tyr_kinase_rcpt_2_CS"/>
</dbReference>
<dbReference type="PRINTS" id="PR00109">
    <property type="entry name" value="TYRKINASE"/>
</dbReference>
<feature type="domain" description="MAM" evidence="23">
    <location>
        <begin position="503"/>
        <end position="677"/>
    </location>
</feature>
<dbReference type="PROSITE" id="PS50011">
    <property type="entry name" value="PROTEIN_KINASE_DOM"/>
    <property type="match status" value="1"/>
</dbReference>
<dbReference type="GeneID" id="100368524"/>
<proteinExistence type="inferred from homology"/>
<evidence type="ECO:0000256" key="3">
    <source>
        <dbReference type="ARBA" id="ARBA00022679"/>
    </source>
</evidence>
<keyword evidence="13 18" id="KW-0675">Receptor</keyword>
<dbReference type="InterPro" id="IPR001245">
    <property type="entry name" value="Ser-Thr/Tyr_kinase_cat_dom"/>
</dbReference>
<evidence type="ECO:0000256" key="5">
    <source>
        <dbReference type="ARBA" id="ARBA00022729"/>
    </source>
</evidence>
<feature type="disulfide bond" evidence="16">
    <location>
        <begin position="253"/>
        <end position="265"/>
    </location>
</feature>
<feature type="domain" description="Protein kinase" evidence="22">
    <location>
        <begin position="1155"/>
        <end position="1430"/>
    </location>
</feature>
<keyword evidence="14" id="KW-0325">Glycoprotein</keyword>
<feature type="region of interest" description="Disordered" evidence="19">
    <location>
        <begin position="1507"/>
        <end position="1616"/>
    </location>
</feature>
<dbReference type="Pfam" id="PF12810">
    <property type="entry name" value="ALK_LTK_GRD"/>
    <property type="match status" value="1"/>
</dbReference>
<evidence type="ECO:0000256" key="2">
    <source>
        <dbReference type="ARBA" id="ARBA00022475"/>
    </source>
</evidence>
<comment type="catalytic activity">
    <reaction evidence="15 18">
        <text>L-tyrosyl-[protein] + ATP = O-phospho-L-tyrosyl-[protein] + ADP + H(+)</text>
        <dbReference type="Rhea" id="RHEA:10596"/>
        <dbReference type="Rhea" id="RHEA-COMP:10136"/>
        <dbReference type="Rhea" id="RHEA-COMP:20101"/>
        <dbReference type="ChEBI" id="CHEBI:15378"/>
        <dbReference type="ChEBI" id="CHEBI:30616"/>
        <dbReference type="ChEBI" id="CHEBI:46858"/>
        <dbReference type="ChEBI" id="CHEBI:61978"/>
        <dbReference type="ChEBI" id="CHEBI:456216"/>
        <dbReference type="EC" id="2.7.10.1"/>
    </reaction>
</comment>
<name>A0ABM0GQQ3_SACKO</name>
<dbReference type="Gene3D" id="1.10.510.10">
    <property type="entry name" value="Transferase(Phosphotransferase) domain 1"/>
    <property type="match status" value="1"/>
</dbReference>
<dbReference type="PROSITE" id="PS01209">
    <property type="entry name" value="LDLRA_1"/>
    <property type="match status" value="1"/>
</dbReference>
<dbReference type="InterPro" id="IPR013320">
    <property type="entry name" value="ConA-like_dom_sf"/>
</dbReference>
<evidence type="ECO:0000256" key="6">
    <source>
        <dbReference type="ARBA" id="ARBA00022741"/>
    </source>
</evidence>
<dbReference type="InterPro" id="IPR008266">
    <property type="entry name" value="Tyr_kinase_AS"/>
</dbReference>
<evidence type="ECO:0000256" key="11">
    <source>
        <dbReference type="ARBA" id="ARBA00023137"/>
    </source>
</evidence>
<dbReference type="PROSITE" id="PS00109">
    <property type="entry name" value="PROTEIN_KINASE_TYR"/>
    <property type="match status" value="1"/>
</dbReference>
<dbReference type="SUPFAM" id="SSF57424">
    <property type="entry name" value="LDL receptor-like module"/>
    <property type="match status" value="2"/>
</dbReference>
<feature type="transmembrane region" description="Helical" evidence="20">
    <location>
        <begin position="1073"/>
        <end position="1097"/>
    </location>
</feature>
<dbReference type="InterPro" id="IPR023415">
    <property type="entry name" value="LDLR_class-A_CS"/>
</dbReference>
<evidence type="ECO:0000313" key="24">
    <source>
        <dbReference type="Proteomes" id="UP000694865"/>
    </source>
</evidence>
<dbReference type="InterPro" id="IPR020635">
    <property type="entry name" value="Tyr_kinase_cat_dom"/>
</dbReference>
<keyword evidence="24" id="KW-1185">Reference proteome</keyword>
<feature type="binding site" evidence="17">
    <location>
        <position position="1188"/>
    </location>
    <ligand>
        <name>ATP</name>
        <dbReference type="ChEBI" id="CHEBI:30616"/>
    </ligand>
</feature>
<evidence type="ECO:0000256" key="14">
    <source>
        <dbReference type="ARBA" id="ARBA00023180"/>
    </source>
</evidence>